<reference evidence="1" key="1">
    <citation type="submission" date="2022-08" db="EMBL/GenBank/DDBJ databases">
        <authorList>
            <person name="Gutierrez-Valencia J."/>
        </authorList>
    </citation>
    <scope>NUCLEOTIDE SEQUENCE</scope>
</reference>
<name>A0AAV0PDF5_9ROSI</name>
<evidence type="ECO:0000313" key="1">
    <source>
        <dbReference type="EMBL" id="CAI0469273.1"/>
    </source>
</evidence>
<dbReference type="AlphaFoldDB" id="A0AAV0PDF5"/>
<organism evidence="1 2">
    <name type="scientific">Linum tenue</name>
    <dbReference type="NCBI Taxonomy" id="586396"/>
    <lineage>
        <taxon>Eukaryota</taxon>
        <taxon>Viridiplantae</taxon>
        <taxon>Streptophyta</taxon>
        <taxon>Embryophyta</taxon>
        <taxon>Tracheophyta</taxon>
        <taxon>Spermatophyta</taxon>
        <taxon>Magnoliopsida</taxon>
        <taxon>eudicotyledons</taxon>
        <taxon>Gunneridae</taxon>
        <taxon>Pentapetalae</taxon>
        <taxon>rosids</taxon>
        <taxon>fabids</taxon>
        <taxon>Malpighiales</taxon>
        <taxon>Linaceae</taxon>
        <taxon>Linum</taxon>
    </lineage>
</organism>
<keyword evidence="2" id="KW-1185">Reference proteome</keyword>
<comment type="caution">
    <text evidence="1">The sequence shown here is derived from an EMBL/GenBank/DDBJ whole genome shotgun (WGS) entry which is preliminary data.</text>
</comment>
<sequence length="130" mass="13960">MEVSPFPCCFQHSSIFPRKPLASFSTGKSQFIAKRNSALFPCRCSLPSSEKPQQQNEGRRALFGYLLASTAAGIAACDAAEAVSTSRRAVSSFLSSHDSPLRGAKVPEDEFKTLPNGLKSVHLGNSHSCL</sequence>
<dbReference type="EMBL" id="CAMGYJ010000008">
    <property type="protein sequence ID" value="CAI0469273.1"/>
    <property type="molecule type" value="Genomic_DNA"/>
</dbReference>
<proteinExistence type="predicted"/>
<accession>A0AAV0PDF5</accession>
<dbReference type="Proteomes" id="UP001154282">
    <property type="component" value="Unassembled WGS sequence"/>
</dbReference>
<gene>
    <name evidence="1" type="ORF">LITE_LOCUS38116</name>
</gene>
<evidence type="ECO:0000313" key="2">
    <source>
        <dbReference type="Proteomes" id="UP001154282"/>
    </source>
</evidence>
<protein>
    <submittedName>
        <fullName evidence="1">Uncharacterized protein</fullName>
    </submittedName>
</protein>